<dbReference type="PIRSF" id="PIRSF004810">
    <property type="entry name" value="ChrA"/>
    <property type="match status" value="1"/>
</dbReference>
<dbReference type="Proteomes" id="UP000216998">
    <property type="component" value="Unassembled WGS sequence"/>
</dbReference>
<proteinExistence type="inferred from homology"/>
<feature type="transmembrane region" description="Helical" evidence="7">
    <location>
        <begin position="310"/>
        <end position="334"/>
    </location>
</feature>
<dbReference type="GO" id="GO:0005886">
    <property type="term" value="C:plasma membrane"/>
    <property type="evidence" value="ECO:0007669"/>
    <property type="project" value="UniProtKB-SubCell"/>
</dbReference>
<reference evidence="8 9" key="1">
    <citation type="submission" date="2017-07" db="EMBL/GenBank/DDBJ databases">
        <title>Niveispirillum cyanobacteriorum sp. nov., isolated from cyanobacterial aggregates in a eutrophic lake.</title>
        <authorList>
            <person name="Cai H."/>
        </authorList>
    </citation>
    <scope>NUCLEOTIDE SEQUENCE [LARGE SCALE GENOMIC DNA]</scope>
    <source>
        <strain evidence="9">TH1-14</strain>
    </source>
</reference>
<keyword evidence="3" id="KW-1003">Cell membrane</keyword>
<protein>
    <submittedName>
        <fullName evidence="8">Chromate transporter</fullName>
    </submittedName>
</protein>
<dbReference type="InterPro" id="IPR014047">
    <property type="entry name" value="Chr_Tranpt_l_chain"/>
</dbReference>
<dbReference type="NCBIfam" id="TIGR00937">
    <property type="entry name" value="2A51"/>
    <property type="match status" value="1"/>
</dbReference>
<feature type="transmembrane region" description="Helical" evidence="7">
    <location>
        <begin position="346"/>
        <end position="368"/>
    </location>
</feature>
<sequence length="420" mass="44163">MPGFGEALRFWFWLGCVSFGGPAGQIALMQQELVDKRRWIDSTRFLHGLNFAMLLPGPEAQQLATYIGWRLHGTLGGLVAGGLFVLPGALVLLGLSWLAAEHGDLAWVAALFDGVKPVVIAIIAASVWRLGRRTLKGPAPLLLALVAFLGLYLGHLPFPALIAGAALIGYLAAKAGKPVFAPVGHGVTDDFVPDDQQADRSGKRLLRLSMLFAGLLLVPVIGVVLLLGQKPWADIADLFTTSAFVTFGGAYAVLPFIAERAVETYQWLTPADMVNGLALAESTPGPLILVTQYVGFFAGWNQPGDLSPGLAGVIGAVLTTYVTFLPCFFFIFAGAPYVEALIHNRAAAGALAAITAAVVGVILNLGVVLGEAVILTGGRVNWVALFVAAIALIALLRFNLAVHWLVLAGAAFGLARMAIG</sequence>
<feature type="transmembrane region" description="Helical" evidence="7">
    <location>
        <begin position="12"/>
        <end position="29"/>
    </location>
</feature>
<comment type="subcellular location">
    <subcellularLocation>
        <location evidence="1">Cell membrane</location>
        <topology evidence="1">Multi-pass membrane protein</topology>
    </subcellularLocation>
</comment>
<keyword evidence="9" id="KW-1185">Reference proteome</keyword>
<evidence type="ECO:0000256" key="4">
    <source>
        <dbReference type="ARBA" id="ARBA00022692"/>
    </source>
</evidence>
<dbReference type="PANTHER" id="PTHR33567">
    <property type="entry name" value="CHROMATE ION TRANSPORTER (EUROFUNG)"/>
    <property type="match status" value="1"/>
</dbReference>
<dbReference type="AlphaFoldDB" id="A0A255YTY4"/>
<comment type="caution">
    <text evidence="8">The sequence shown here is derived from an EMBL/GenBank/DDBJ whole genome shotgun (WGS) entry which is preliminary data.</text>
</comment>
<dbReference type="PANTHER" id="PTHR33567:SF3">
    <property type="entry name" value="CHROMATE ION TRANSPORTER (EUROFUNG)"/>
    <property type="match status" value="1"/>
</dbReference>
<evidence type="ECO:0000256" key="5">
    <source>
        <dbReference type="ARBA" id="ARBA00022989"/>
    </source>
</evidence>
<keyword evidence="6 7" id="KW-0472">Membrane</keyword>
<evidence type="ECO:0000313" key="8">
    <source>
        <dbReference type="EMBL" id="OYQ32672.1"/>
    </source>
</evidence>
<evidence type="ECO:0000313" key="9">
    <source>
        <dbReference type="Proteomes" id="UP000216998"/>
    </source>
</evidence>
<evidence type="ECO:0000256" key="3">
    <source>
        <dbReference type="ARBA" id="ARBA00022475"/>
    </source>
</evidence>
<feature type="transmembrane region" description="Helical" evidence="7">
    <location>
        <begin position="277"/>
        <end position="298"/>
    </location>
</feature>
<keyword evidence="4 7" id="KW-0812">Transmembrane</keyword>
<feature type="transmembrane region" description="Helical" evidence="7">
    <location>
        <begin position="235"/>
        <end position="257"/>
    </location>
</feature>
<evidence type="ECO:0000256" key="7">
    <source>
        <dbReference type="SAM" id="Phobius"/>
    </source>
</evidence>
<feature type="transmembrane region" description="Helical" evidence="7">
    <location>
        <begin position="208"/>
        <end position="228"/>
    </location>
</feature>
<dbReference type="RefSeq" id="WP_094457707.1">
    <property type="nucleotide sequence ID" value="NZ_NOXU01000031.1"/>
</dbReference>
<dbReference type="InterPro" id="IPR003370">
    <property type="entry name" value="Chromate_transpt"/>
</dbReference>
<gene>
    <name evidence="8" type="ORF">CHU95_18060</name>
</gene>
<accession>A0A255YTY4</accession>
<feature type="transmembrane region" description="Helical" evidence="7">
    <location>
        <begin position="140"/>
        <end position="173"/>
    </location>
</feature>
<keyword evidence="5 7" id="KW-1133">Transmembrane helix</keyword>
<organism evidence="8 9">
    <name type="scientific">Niveispirillum lacus</name>
    <dbReference type="NCBI Taxonomy" id="1981099"/>
    <lineage>
        <taxon>Bacteria</taxon>
        <taxon>Pseudomonadati</taxon>
        <taxon>Pseudomonadota</taxon>
        <taxon>Alphaproteobacteria</taxon>
        <taxon>Rhodospirillales</taxon>
        <taxon>Azospirillaceae</taxon>
        <taxon>Niveispirillum</taxon>
    </lineage>
</organism>
<dbReference type="OrthoDB" id="8969999at2"/>
<feature type="transmembrane region" description="Helical" evidence="7">
    <location>
        <begin position="105"/>
        <end position="128"/>
    </location>
</feature>
<dbReference type="EMBL" id="NOXU01000031">
    <property type="protein sequence ID" value="OYQ32672.1"/>
    <property type="molecule type" value="Genomic_DNA"/>
</dbReference>
<evidence type="ECO:0000256" key="2">
    <source>
        <dbReference type="ARBA" id="ARBA00005262"/>
    </source>
</evidence>
<feature type="transmembrane region" description="Helical" evidence="7">
    <location>
        <begin position="75"/>
        <end position="99"/>
    </location>
</feature>
<name>A0A255YTY4_9PROT</name>
<dbReference type="GO" id="GO:0015109">
    <property type="term" value="F:chromate transmembrane transporter activity"/>
    <property type="evidence" value="ECO:0007669"/>
    <property type="project" value="InterPro"/>
</dbReference>
<feature type="transmembrane region" description="Helical" evidence="7">
    <location>
        <begin position="402"/>
        <end position="419"/>
    </location>
</feature>
<feature type="transmembrane region" description="Helical" evidence="7">
    <location>
        <begin position="380"/>
        <end position="396"/>
    </location>
</feature>
<evidence type="ECO:0000256" key="6">
    <source>
        <dbReference type="ARBA" id="ARBA00023136"/>
    </source>
</evidence>
<evidence type="ECO:0000256" key="1">
    <source>
        <dbReference type="ARBA" id="ARBA00004651"/>
    </source>
</evidence>
<comment type="similarity">
    <text evidence="2">Belongs to the chromate ion transporter (CHR) (TC 2.A.51) family.</text>
</comment>
<dbReference type="Pfam" id="PF02417">
    <property type="entry name" value="Chromate_transp"/>
    <property type="match status" value="2"/>
</dbReference>